<sequence>MGTLVYVDATGPDSSPEAILAGVAGVSFMAPTTSVGGSRYNTDTSVISPFSQTTLPRRRVPLTSLIWGQGASSRDSLLLAFKVHEPSQRCIDHNSLALDHESSPSSATSYGGGSKRCPTASAYILRVAYTGYMHLNWVTSRNLAPGVIATAVISDELRGASALSFCVDKYKLEEDKGDLGNTLLDAECFAVRFLSYLRSVRSDSDKAILRFAYRGPSSALITTTTTDDDDKSPPSSSSSGRFAVGPVPTGSFGNHLAPNDQSRVRLREIQPGSWVLLLDQRSRSSSDDEDVFLRYSFIRIRRISAEIASEQQQQRSVPVPVPNLVEVVGGLTEFLRDTVLGIDISTCEKRVEEAEKDRAQRVSIQTGKRCIDIYVMAESSARALFNQLL</sequence>
<feature type="region of interest" description="Disordered" evidence="1">
    <location>
        <begin position="222"/>
        <end position="244"/>
    </location>
</feature>
<dbReference type="VEuPathDB" id="FungiDB:PCH_Pc14g00910"/>
<dbReference type="STRING" id="500485.B6H5R9"/>
<evidence type="ECO:0000256" key="1">
    <source>
        <dbReference type="SAM" id="MobiDB-lite"/>
    </source>
</evidence>
<dbReference type="HOGENOM" id="CLU_709999_0_0_1"/>
<dbReference type="Proteomes" id="UP000000724">
    <property type="component" value="Contig Pc00c14"/>
</dbReference>
<accession>B6H5R9</accession>
<dbReference type="AlphaFoldDB" id="B6H5R9"/>
<evidence type="ECO:0000313" key="2">
    <source>
        <dbReference type="EMBL" id="CAP74232.1"/>
    </source>
</evidence>
<reference evidence="2 3" key="1">
    <citation type="journal article" date="2008" name="Nat. Biotechnol.">
        <title>Genome sequencing and analysis of the filamentous fungus Penicillium chrysogenum.</title>
        <authorList>
            <person name="van den Berg M.A."/>
            <person name="Albang R."/>
            <person name="Albermann K."/>
            <person name="Badger J.H."/>
            <person name="Daran J.-M."/>
            <person name="Driessen A.J.M."/>
            <person name="Garcia-Estrada C."/>
            <person name="Fedorova N.D."/>
            <person name="Harris D.M."/>
            <person name="Heijne W.H.M."/>
            <person name="Joardar V.S."/>
            <person name="Kiel J.A.K.W."/>
            <person name="Kovalchuk A."/>
            <person name="Martin J.F."/>
            <person name="Nierman W.C."/>
            <person name="Nijland J.G."/>
            <person name="Pronk J.T."/>
            <person name="Roubos J.A."/>
            <person name="van der Klei I.J."/>
            <person name="van Peij N.N.M.E."/>
            <person name="Veenhuis M."/>
            <person name="von Doehren H."/>
            <person name="Wagner C."/>
            <person name="Wortman J.R."/>
            <person name="Bovenberg R.A.L."/>
        </authorList>
    </citation>
    <scope>NUCLEOTIDE SEQUENCE [LARGE SCALE GENOMIC DNA]</scope>
    <source>
        <strain evidence="3">ATCC 28089 / DSM 1075 / NRRL 1951 / Wisconsin 54-1255</strain>
    </source>
</reference>
<dbReference type="EMBL" id="AM920429">
    <property type="protein sequence ID" value="CAP74232.1"/>
    <property type="molecule type" value="Genomic_DNA"/>
</dbReference>
<gene>
    <name evidence="2" type="ORF">Pc14g00910</name>
    <name evidence="2" type="ORF">PCH_Pc14g00910</name>
</gene>
<proteinExistence type="predicted"/>
<keyword evidence="3" id="KW-1185">Reference proteome</keyword>
<dbReference type="OrthoDB" id="3515175at2759"/>
<organism evidence="2 3">
    <name type="scientific">Penicillium rubens (strain ATCC 28089 / DSM 1075 / NRRL 1951 / Wisconsin 54-1255)</name>
    <name type="common">Penicillium chrysogenum</name>
    <dbReference type="NCBI Taxonomy" id="500485"/>
    <lineage>
        <taxon>Eukaryota</taxon>
        <taxon>Fungi</taxon>
        <taxon>Dikarya</taxon>
        <taxon>Ascomycota</taxon>
        <taxon>Pezizomycotina</taxon>
        <taxon>Eurotiomycetes</taxon>
        <taxon>Eurotiomycetidae</taxon>
        <taxon>Eurotiales</taxon>
        <taxon>Aspergillaceae</taxon>
        <taxon>Penicillium</taxon>
        <taxon>Penicillium chrysogenum species complex</taxon>
    </lineage>
</organism>
<evidence type="ECO:0000313" key="3">
    <source>
        <dbReference type="Proteomes" id="UP000000724"/>
    </source>
</evidence>
<protein>
    <submittedName>
        <fullName evidence="2">Uncharacterized protein</fullName>
    </submittedName>
</protein>
<name>B6H5R9_PENRW</name>